<feature type="domain" description="Gram-positive cocci surface proteins LPxTG" evidence="9">
    <location>
        <begin position="173"/>
        <end position="207"/>
    </location>
</feature>
<evidence type="ECO:0000313" key="11">
    <source>
        <dbReference type="Proteomes" id="UP000019253"/>
    </source>
</evidence>
<evidence type="ECO:0000256" key="6">
    <source>
        <dbReference type="ARBA" id="ARBA00023088"/>
    </source>
</evidence>
<dbReference type="Proteomes" id="UP000019253">
    <property type="component" value="Unassembled WGS sequence"/>
</dbReference>
<sequence length="207" mass="21974">MITKIWRGDALTFNYPIAEGGTYVVTALDAASNESAPIIATIPAGDVTVLYQDENGEEVAPSTTIQGNVGETFTITTKKIAGYTLVEPPTLGTFTDQAQTITVSYTKKPEEIDPVQPTDPTKPEETTANPSEKQPNPPAEKASGSQSPTPKITTDPNQVNTVSALPATEQGKLPTTGDKTMDVAIVLGLALSMTGIFILIRRNKRQA</sequence>
<keyword evidence="3" id="KW-0964">Secreted</keyword>
<keyword evidence="2" id="KW-0134">Cell wall</keyword>
<evidence type="ECO:0000313" key="10">
    <source>
        <dbReference type="EMBL" id="EUJ22765.1"/>
    </source>
</evidence>
<dbReference type="NCBIfam" id="TIGR01167">
    <property type="entry name" value="LPXTG_anchor"/>
    <property type="match status" value="1"/>
</dbReference>
<dbReference type="RefSeq" id="WP_051998599.1">
    <property type="nucleotide sequence ID" value="NZ_AODD01000018.1"/>
</dbReference>
<gene>
    <name evidence="10" type="ORF">PGRAN_11896</name>
</gene>
<keyword evidence="4" id="KW-0732">Signal</keyword>
<comment type="caution">
    <text evidence="10">The sequence shown here is derived from an EMBL/GenBank/DDBJ whole genome shotgun (WGS) entry which is preliminary data.</text>
</comment>
<protein>
    <submittedName>
        <fullName evidence="10">Cell wall surface anchor family protein</fullName>
    </submittedName>
</protein>
<dbReference type="PROSITE" id="PS50847">
    <property type="entry name" value="GRAM_POS_ANCHORING"/>
    <property type="match status" value="1"/>
</dbReference>
<organism evidence="10 11">
    <name type="scientific">Listeria grandensis FSL F6-0971</name>
    <dbReference type="NCBI Taxonomy" id="1265819"/>
    <lineage>
        <taxon>Bacteria</taxon>
        <taxon>Bacillati</taxon>
        <taxon>Bacillota</taxon>
        <taxon>Bacilli</taxon>
        <taxon>Bacillales</taxon>
        <taxon>Listeriaceae</taxon>
        <taxon>Listeria</taxon>
    </lineage>
</organism>
<evidence type="ECO:0000259" key="9">
    <source>
        <dbReference type="PROSITE" id="PS50847"/>
    </source>
</evidence>
<keyword evidence="8" id="KW-0472">Membrane</keyword>
<keyword evidence="11" id="KW-1185">Reference proteome</keyword>
<feature type="transmembrane region" description="Helical" evidence="8">
    <location>
        <begin position="183"/>
        <end position="200"/>
    </location>
</feature>
<keyword evidence="6" id="KW-0572">Peptidoglycan-anchor</keyword>
<accession>W7BD68</accession>
<dbReference type="InterPro" id="IPR019931">
    <property type="entry name" value="LPXTG_anchor"/>
</dbReference>
<feature type="compositionally biased region" description="Polar residues" evidence="7">
    <location>
        <begin position="143"/>
        <end position="163"/>
    </location>
</feature>
<name>W7BD68_9LIST</name>
<evidence type="ECO:0000256" key="1">
    <source>
        <dbReference type="ARBA" id="ARBA00004168"/>
    </source>
</evidence>
<dbReference type="AlphaFoldDB" id="W7BD68"/>
<keyword evidence="8" id="KW-0812">Transmembrane</keyword>
<dbReference type="STRING" id="1265819.PGRAN_11896"/>
<dbReference type="Pfam" id="PF06458">
    <property type="entry name" value="MucBP"/>
    <property type="match status" value="1"/>
</dbReference>
<feature type="region of interest" description="Disordered" evidence="7">
    <location>
        <begin position="105"/>
        <end position="176"/>
    </location>
</feature>
<evidence type="ECO:0000256" key="2">
    <source>
        <dbReference type="ARBA" id="ARBA00022512"/>
    </source>
</evidence>
<dbReference type="InterPro" id="IPR009459">
    <property type="entry name" value="MucBP_dom"/>
</dbReference>
<proteinExistence type="predicted"/>
<evidence type="ECO:0000256" key="8">
    <source>
        <dbReference type="SAM" id="Phobius"/>
    </source>
</evidence>
<dbReference type="Gene3D" id="3.10.20.320">
    <property type="entry name" value="Putative peptidoglycan bound protein (lpxtg motif)"/>
    <property type="match status" value="1"/>
</dbReference>
<evidence type="ECO:0000256" key="5">
    <source>
        <dbReference type="ARBA" id="ARBA00022737"/>
    </source>
</evidence>
<dbReference type="EMBL" id="AODD01000018">
    <property type="protein sequence ID" value="EUJ22765.1"/>
    <property type="molecule type" value="Genomic_DNA"/>
</dbReference>
<comment type="subcellular location">
    <subcellularLocation>
        <location evidence="1">Secreted</location>
        <location evidence="1">Cell wall</location>
        <topology evidence="1">Peptidoglycan-anchor</topology>
    </subcellularLocation>
</comment>
<evidence type="ECO:0000256" key="4">
    <source>
        <dbReference type="ARBA" id="ARBA00022729"/>
    </source>
</evidence>
<dbReference type="Pfam" id="PF00746">
    <property type="entry name" value="Gram_pos_anchor"/>
    <property type="match status" value="1"/>
</dbReference>
<keyword evidence="5" id="KW-0677">Repeat</keyword>
<evidence type="ECO:0000256" key="3">
    <source>
        <dbReference type="ARBA" id="ARBA00022525"/>
    </source>
</evidence>
<evidence type="ECO:0000256" key="7">
    <source>
        <dbReference type="SAM" id="MobiDB-lite"/>
    </source>
</evidence>
<dbReference type="PATRIC" id="fig|1265819.5.peg.2381"/>
<reference evidence="10 11" key="1">
    <citation type="journal article" date="2014" name="Int. J. Syst. Evol. Microbiol.">
        <title>Listeria floridensis sp. nov., Listeria aquatica sp. nov., Listeria cornellensis sp. nov., Listeria riparia sp. nov. and Listeria grandensis sp. nov., from agricultural and natural environments.</title>
        <authorList>
            <person name="den Bakker H.C."/>
            <person name="Warchocki S."/>
            <person name="Wright E.M."/>
            <person name="Allred A.F."/>
            <person name="Ahlstrom C."/>
            <person name="Manuel C.S."/>
            <person name="Stasiewicz M.J."/>
            <person name="Burrell A."/>
            <person name="Roof S."/>
            <person name="Strawn L."/>
            <person name="Fortes E.D."/>
            <person name="Nightingale K.K."/>
            <person name="Kephart D."/>
            <person name="Wiedmann M."/>
        </authorList>
    </citation>
    <scope>NUCLEOTIDE SEQUENCE [LARGE SCALE GENOMIC DNA]</scope>
    <source>
        <strain evidence="11">FSL F6-971</strain>
    </source>
</reference>
<keyword evidence="8" id="KW-1133">Transmembrane helix</keyword>